<dbReference type="EMBL" id="JALNTZ010002265">
    <property type="protein sequence ID" value="KAJ3619177.1"/>
    <property type="molecule type" value="Genomic_DNA"/>
</dbReference>
<keyword evidence="2" id="KW-1185">Reference proteome</keyword>
<evidence type="ECO:0000313" key="2">
    <source>
        <dbReference type="Proteomes" id="UP001168821"/>
    </source>
</evidence>
<proteinExistence type="predicted"/>
<dbReference type="AlphaFoldDB" id="A0AA38HM95"/>
<comment type="caution">
    <text evidence="1">The sequence shown here is derived from an EMBL/GenBank/DDBJ whole genome shotgun (WGS) entry which is preliminary data.</text>
</comment>
<reference evidence="1" key="1">
    <citation type="journal article" date="2023" name="G3 (Bethesda)">
        <title>Whole genome assemblies of Zophobas morio and Tenebrio molitor.</title>
        <authorList>
            <person name="Kaur S."/>
            <person name="Stinson S.A."/>
            <person name="diCenzo G.C."/>
        </authorList>
    </citation>
    <scope>NUCLEOTIDE SEQUENCE</scope>
    <source>
        <strain evidence="1">QUZm001</strain>
    </source>
</reference>
<dbReference type="Pfam" id="PF02413">
    <property type="entry name" value="Caudo_TAP"/>
    <property type="match status" value="1"/>
</dbReference>
<dbReference type="Proteomes" id="UP001168821">
    <property type="component" value="Unassembled WGS sequence"/>
</dbReference>
<accession>A0AA38HM95</accession>
<sequence length="138" mass="15364">MTNYYFSASTLGFYVDLNRYKNLPSDIVAIADEQYVEFSGIPPQGKKLGASDSQPAWLDIVKTPEEQAAENMTTAASEYDRATVNIVALNEQIEDEDYAGTTEEAVKTELAAWTDYRKQLRTYIKAGDGTQRLPPALI</sequence>
<protein>
    <recommendedName>
        <fullName evidence="3">Tail fiber assembly protein</fullName>
    </recommendedName>
</protein>
<organism evidence="1 2">
    <name type="scientific">Zophobas morio</name>
    <dbReference type="NCBI Taxonomy" id="2755281"/>
    <lineage>
        <taxon>Eukaryota</taxon>
        <taxon>Metazoa</taxon>
        <taxon>Ecdysozoa</taxon>
        <taxon>Arthropoda</taxon>
        <taxon>Hexapoda</taxon>
        <taxon>Insecta</taxon>
        <taxon>Pterygota</taxon>
        <taxon>Neoptera</taxon>
        <taxon>Endopterygota</taxon>
        <taxon>Coleoptera</taxon>
        <taxon>Polyphaga</taxon>
        <taxon>Cucujiformia</taxon>
        <taxon>Tenebrionidae</taxon>
        <taxon>Zophobas</taxon>
    </lineage>
</organism>
<dbReference type="InterPro" id="IPR003458">
    <property type="entry name" value="Phage_T4_Gp38_tail_assem"/>
</dbReference>
<evidence type="ECO:0000313" key="1">
    <source>
        <dbReference type="EMBL" id="KAJ3619177.1"/>
    </source>
</evidence>
<gene>
    <name evidence="1" type="ORF">Zmor_008747</name>
</gene>
<evidence type="ECO:0008006" key="3">
    <source>
        <dbReference type="Google" id="ProtNLM"/>
    </source>
</evidence>
<name>A0AA38HM95_9CUCU</name>